<name>A0ABW1ZVM1_9GAMM</name>
<evidence type="ECO:0000256" key="4">
    <source>
        <dbReference type="ARBA" id="ARBA00022741"/>
    </source>
</evidence>
<dbReference type="InterPro" id="IPR008145">
    <property type="entry name" value="GK/Ca_channel_bsu"/>
</dbReference>
<keyword evidence="5 6" id="KW-0067">ATP-binding</keyword>
<organism evidence="8 9">
    <name type="scientific">Marinobacterium aestuariivivens</name>
    <dbReference type="NCBI Taxonomy" id="1698799"/>
    <lineage>
        <taxon>Bacteria</taxon>
        <taxon>Pseudomonadati</taxon>
        <taxon>Pseudomonadota</taxon>
        <taxon>Gammaproteobacteria</taxon>
        <taxon>Oceanospirillales</taxon>
        <taxon>Oceanospirillaceae</taxon>
        <taxon>Marinobacterium</taxon>
    </lineage>
</organism>
<proteinExistence type="inferred from homology"/>
<comment type="pathway">
    <text evidence="2 6">Metabolic intermediate biosynthesis; 5-phospho-alpha-D-ribose 1-diphosphate biosynthesis; 5-phospho-alpha-D-ribose 1-diphosphate from D-ribose 5-phosphate (route II): step 3/3.</text>
</comment>
<dbReference type="InterPro" id="IPR008144">
    <property type="entry name" value="Guanylate_kin-like_dom"/>
</dbReference>
<feature type="domain" description="Guanylate kinase-like" evidence="7">
    <location>
        <begin position="16"/>
        <end position="191"/>
    </location>
</feature>
<comment type="function">
    <text evidence="6">Catalyzes the phosphorylation of ribose 1,5-bisphosphate to 5-phospho-D-ribosyl alpha-1-diphosphate (PRPP).</text>
</comment>
<dbReference type="PROSITE" id="PS50052">
    <property type="entry name" value="GUANYLATE_KINASE_2"/>
    <property type="match status" value="1"/>
</dbReference>
<dbReference type="SMART" id="SM00072">
    <property type="entry name" value="GuKc"/>
    <property type="match status" value="1"/>
</dbReference>
<evidence type="ECO:0000313" key="9">
    <source>
        <dbReference type="Proteomes" id="UP001596422"/>
    </source>
</evidence>
<dbReference type="PANTHER" id="PTHR23117:SF8">
    <property type="entry name" value="RIBOSE 1,5-BISPHOSPHATE PHOSPHOKINASE PHNN"/>
    <property type="match status" value="1"/>
</dbReference>
<dbReference type="Proteomes" id="UP001596422">
    <property type="component" value="Unassembled WGS sequence"/>
</dbReference>
<dbReference type="InterPro" id="IPR012699">
    <property type="entry name" value="PhnN"/>
</dbReference>
<dbReference type="InterPro" id="IPR027417">
    <property type="entry name" value="P-loop_NTPase"/>
</dbReference>
<dbReference type="GO" id="GO:0033863">
    <property type="term" value="F:ribose 1,5-bisphosphate phosphokinase activity"/>
    <property type="evidence" value="ECO:0007669"/>
    <property type="project" value="UniProtKB-EC"/>
</dbReference>
<protein>
    <recommendedName>
        <fullName evidence="6">Ribose 1,5-bisphosphate phosphokinase PhnN</fullName>
        <ecNumber evidence="6">2.7.4.23</ecNumber>
    </recommendedName>
    <alternativeName>
        <fullName evidence="6">Ribose 1,5-bisphosphokinase</fullName>
    </alternativeName>
</protein>
<gene>
    <name evidence="6 8" type="primary">phnN</name>
    <name evidence="8" type="ORF">ACFQDL_03325</name>
</gene>
<dbReference type="EMBL" id="JBHSWE010000001">
    <property type="protein sequence ID" value="MFC6669237.1"/>
    <property type="molecule type" value="Genomic_DNA"/>
</dbReference>
<evidence type="ECO:0000313" key="8">
    <source>
        <dbReference type="EMBL" id="MFC6669237.1"/>
    </source>
</evidence>
<comment type="similarity">
    <text evidence="6">Belongs to the ribose 1,5-bisphosphokinase family.</text>
</comment>
<comment type="caution">
    <text evidence="8">The sequence shown here is derived from an EMBL/GenBank/DDBJ whole genome shotgun (WGS) entry which is preliminary data.</text>
</comment>
<reference evidence="9" key="1">
    <citation type="journal article" date="2019" name="Int. J. Syst. Evol. Microbiol.">
        <title>The Global Catalogue of Microorganisms (GCM) 10K type strain sequencing project: providing services to taxonomists for standard genome sequencing and annotation.</title>
        <authorList>
            <consortium name="The Broad Institute Genomics Platform"/>
            <consortium name="The Broad Institute Genome Sequencing Center for Infectious Disease"/>
            <person name="Wu L."/>
            <person name="Ma J."/>
        </authorList>
    </citation>
    <scope>NUCLEOTIDE SEQUENCE [LARGE SCALE GENOMIC DNA]</scope>
    <source>
        <strain evidence="9">NBRC 111756</strain>
    </source>
</reference>
<keyword evidence="9" id="KW-1185">Reference proteome</keyword>
<dbReference type="SUPFAM" id="SSF52540">
    <property type="entry name" value="P-loop containing nucleoside triphosphate hydrolases"/>
    <property type="match status" value="1"/>
</dbReference>
<sequence>MSGSIAALFSEPSRGARLIYLMGPSGSGKDTLIQALKARHHEVLVAHRYITRPWRAGNENHVELSPQEFAQRQTLGLFLMSWEAHGRDYGIGCEVEAWLAAGHPVLVNGSRGHLEEAQLRFGPTLLPVLLRVDEAVLRARLETRGRESPAEIEERLARAREYGNGISDKAVVIDNNGPVEQAVEVLERLLEAPELSLDG</sequence>
<evidence type="ECO:0000256" key="2">
    <source>
        <dbReference type="ARBA" id="ARBA00005069"/>
    </source>
</evidence>
<feature type="binding site" evidence="6">
    <location>
        <begin position="23"/>
        <end position="30"/>
    </location>
    <ligand>
        <name>ATP</name>
        <dbReference type="ChEBI" id="CHEBI:30616"/>
    </ligand>
</feature>
<evidence type="ECO:0000256" key="5">
    <source>
        <dbReference type="ARBA" id="ARBA00022840"/>
    </source>
</evidence>
<comment type="catalytic activity">
    <reaction evidence="1 6">
        <text>alpha-D-ribose 1,5-bisphosphate + ATP = 5-phospho-alpha-D-ribose 1-diphosphate + ADP</text>
        <dbReference type="Rhea" id="RHEA:20109"/>
        <dbReference type="ChEBI" id="CHEBI:30616"/>
        <dbReference type="ChEBI" id="CHEBI:58017"/>
        <dbReference type="ChEBI" id="CHEBI:68688"/>
        <dbReference type="ChEBI" id="CHEBI:456216"/>
        <dbReference type="EC" id="2.7.4.23"/>
    </reaction>
</comment>
<evidence type="ECO:0000256" key="1">
    <source>
        <dbReference type="ARBA" id="ARBA00000373"/>
    </source>
</evidence>
<dbReference type="PANTHER" id="PTHR23117">
    <property type="entry name" value="GUANYLATE KINASE-RELATED"/>
    <property type="match status" value="1"/>
</dbReference>
<keyword evidence="4 6" id="KW-0547">Nucleotide-binding</keyword>
<keyword evidence="3 6" id="KW-0808">Transferase</keyword>
<accession>A0ABW1ZVM1</accession>
<dbReference type="EC" id="2.7.4.23" evidence="6"/>
<evidence type="ECO:0000259" key="7">
    <source>
        <dbReference type="PROSITE" id="PS50052"/>
    </source>
</evidence>
<dbReference type="Pfam" id="PF13238">
    <property type="entry name" value="AAA_18"/>
    <property type="match status" value="1"/>
</dbReference>
<dbReference type="NCBIfam" id="TIGR02322">
    <property type="entry name" value="phosphon_PhnN"/>
    <property type="match status" value="1"/>
</dbReference>
<dbReference type="NCBIfam" id="NF007485">
    <property type="entry name" value="PRK10078.1"/>
    <property type="match status" value="1"/>
</dbReference>
<evidence type="ECO:0000256" key="6">
    <source>
        <dbReference type="HAMAP-Rule" id="MF_00836"/>
    </source>
</evidence>
<dbReference type="Gene3D" id="3.40.50.300">
    <property type="entry name" value="P-loop containing nucleotide triphosphate hydrolases"/>
    <property type="match status" value="1"/>
</dbReference>
<evidence type="ECO:0000256" key="3">
    <source>
        <dbReference type="ARBA" id="ARBA00022679"/>
    </source>
</evidence>
<dbReference type="HAMAP" id="MF_00836">
    <property type="entry name" value="PhnN"/>
    <property type="match status" value="1"/>
</dbReference>
<dbReference type="RefSeq" id="WP_379907812.1">
    <property type="nucleotide sequence ID" value="NZ_JBHSWE010000001.1"/>
</dbReference>